<dbReference type="InterPro" id="IPR013024">
    <property type="entry name" value="GGCT-like"/>
</dbReference>
<dbReference type="SUPFAM" id="SSF110857">
    <property type="entry name" value="Gamma-glutamyl cyclotransferase-like"/>
    <property type="match status" value="1"/>
</dbReference>
<reference evidence="3 4" key="1">
    <citation type="submission" date="2019-06" db="EMBL/GenBank/DDBJ databases">
        <authorList>
            <person name="Li M."/>
        </authorList>
    </citation>
    <scope>NUCLEOTIDE SEQUENCE [LARGE SCALE GENOMIC DNA]</scope>
    <source>
        <strain evidence="3 4">BGMRC2036</strain>
    </source>
</reference>
<evidence type="ECO:0000256" key="2">
    <source>
        <dbReference type="ARBA" id="ARBA00023239"/>
    </source>
</evidence>
<proteinExistence type="predicted"/>
<dbReference type="InterPro" id="IPR006840">
    <property type="entry name" value="ChaC"/>
</dbReference>
<dbReference type="EMBL" id="VHLG01000002">
    <property type="protein sequence ID" value="TPW32151.1"/>
    <property type="molecule type" value="Genomic_DNA"/>
</dbReference>
<dbReference type="GO" id="GO:0016740">
    <property type="term" value="F:transferase activity"/>
    <property type="evidence" value="ECO:0007669"/>
    <property type="project" value="UniProtKB-KW"/>
</dbReference>
<keyword evidence="4" id="KW-1185">Reference proteome</keyword>
<gene>
    <name evidence="3" type="ORF">FJU08_03825</name>
</gene>
<dbReference type="Pfam" id="PF04752">
    <property type="entry name" value="ChaC"/>
    <property type="match status" value="1"/>
</dbReference>
<dbReference type="PANTHER" id="PTHR12192:SF2">
    <property type="entry name" value="GLUTATHIONE-SPECIFIC GAMMA-GLUTAMYLCYCLOTRANSFERASE 2"/>
    <property type="match status" value="1"/>
</dbReference>
<dbReference type="OrthoDB" id="9795692at2"/>
<dbReference type="AlphaFoldDB" id="A0A506UFR2"/>
<dbReference type="Proteomes" id="UP000318801">
    <property type="component" value="Unassembled WGS sequence"/>
</dbReference>
<sequence length="184" mass="20410">MDEFWVFGYGSLMWNPGFISERRSHGRLTGYHRSLCVYSHIYRGTSAKPGLVLGLDRGGYCEGVAFAVSTKRQDDVMQYLRERELVTGVYRELVLPVSLENGPIVPAVTYVVDRAHSQYAGSLDIEVSASLAGSASGQAGSNRDYLTNTLRHLKQMGIEDERLEAIAEAIARQGQALHPTARRF</sequence>
<dbReference type="GO" id="GO:0005737">
    <property type="term" value="C:cytoplasm"/>
    <property type="evidence" value="ECO:0007669"/>
    <property type="project" value="TreeGrafter"/>
</dbReference>
<dbReference type="GO" id="GO:0061928">
    <property type="term" value="F:glutathione specific gamma-glutamylcyclotransferase activity"/>
    <property type="evidence" value="ECO:0007669"/>
    <property type="project" value="UniProtKB-EC"/>
</dbReference>
<dbReference type="PANTHER" id="PTHR12192">
    <property type="entry name" value="CATION TRANSPORT PROTEIN CHAC-RELATED"/>
    <property type="match status" value="1"/>
</dbReference>
<evidence type="ECO:0000256" key="1">
    <source>
        <dbReference type="ARBA" id="ARBA00012344"/>
    </source>
</evidence>
<keyword evidence="2" id="KW-0456">Lyase</keyword>
<protein>
    <recommendedName>
        <fullName evidence="1">glutathione-specific gamma-glutamylcyclotransferase</fullName>
        <ecNumber evidence="1">4.3.2.7</ecNumber>
    </recommendedName>
</protein>
<dbReference type="EC" id="4.3.2.7" evidence="1"/>
<dbReference type="InterPro" id="IPR036568">
    <property type="entry name" value="GGCT-like_sf"/>
</dbReference>
<dbReference type="Gene3D" id="3.10.490.10">
    <property type="entry name" value="Gamma-glutamyl cyclotransferase-like"/>
    <property type="match status" value="1"/>
</dbReference>
<name>A0A506UFR2_9HYPH</name>
<organism evidence="3 4">
    <name type="scientific">Martelella alba</name>
    <dbReference type="NCBI Taxonomy" id="2590451"/>
    <lineage>
        <taxon>Bacteria</taxon>
        <taxon>Pseudomonadati</taxon>
        <taxon>Pseudomonadota</taxon>
        <taxon>Alphaproteobacteria</taxon>
        <taxon>Hyphomicrobiales</taxon>
        <taxon>Aurantimonadaceae</taxon>
        <taxon>Martelella</taxon>
    </lineage>
</organism>
<dbReference type="CDD" id="cd06661">
    <property type="entry name" value="GGCT_like"/>
    <property type="match status" value="1"/>
</dbReference>
<accession>A0A506UFR2</accession>
<dbReference type="GO" id="GO:0006751">
    <property type="term" value="P:glutathione catabolic process"/>
    <property type="evidence" value="ECO:0007669"/>
    <property type="project" value="InterPro"/>
</dbReference>
<comment type="caution">
    <text evidence="3">The sequence shown here is derived from an EMBL/GenBank/DDBJ whole genome shotgun (WGS) entry which is preliminary data.</text>
</comment>
<dbReference type="RefSeq" id="WP_141147663.1">
    <property type="nucleotide sequence ID" value="NZ_VHLG01000002.1"/>
</dbReference>
<evidence type="ECO:0000313" key="4">
    <source>
        <dbReference type="Proteomes" id="UP000318801"/>
    </source>
</evidence>
<keyword evidence="3" id="KW-0808">Transferase</keyword>
<evidence type="ECO:0000313" key="3">
    <source>
        <dbReference type="EMBL" id="TPW32151.1"/>
    </source>
</evidence>